<evidence type="ECO:0000313" key="2">
    <source>
        <dbReference type="EMBL" id="SDH78583.1"/>
    </source>
</evidence>
<accession>A0A1G8F8U8</accession>
<feature type="compositionally biased region" description="Basic and acidic residues" evidence="1">
    <location>
        <begin position="223"/>
        <end position="236"/>
    </location>
</feature>
<dbReference type="PROSITE" id="PS51257">
    <property type="entry name" value="PROKAR_LIPOPROTEIN"/>
    <property type="match status" value="1"/>
</dbReference>
<keyword evidence="3" id="KW-1185">Reference proteome</keyword>
<evidence type="ECO:0000313" key="3">
    <source>
        <dbReference type="Proteomes" id="UP000199202"/>
    </source>
</evidence>
<protein>
    <submittedName>
        <fullName evidence="2">Uncharacterized protein</fullName>
    </submittedName>
</protein>
<organism evidence="2 3">
    <name type="scientific">Nonomuraea jiangxiensis</name>
    <dbReference type="NCBI Taxonomy" id="633440"/>
    <lineage>
        <taxon>Bacteria</taxon>
        <taxon>Bacillati</taxon>
        <taxon>Actinomycetota</taxon>
        <taxon>Actinomycetes</taxon>
        <taxon>Streptosporangiales</taxon>
        <taxon>Streptosporangiaceae</taxon>
        <taxon>Nonomuraea</taxon>
    </lineage>
</organism>
<sequence length="260" mass="27238">MAGAGRSATIADMRQIAIFAACASVVALATGGCGVDLDADEVHTARSFSFTGTELKIRSSLGGLRVLPGTGGAVVVERWVRGKAAGEGNATWSLRDGTLRLGANCTMILGDCGARYHVKVPPGVRLSIDTVDGVILKDLTQDVDVSTREHIQVSGASGKLRLLSEGPITGERLRSANVRCRTSDGAIKVTFDSPPTNLDLQSRDGRVTATVPRDSYAVTTASKEGEDRSELKDTKSPRTIVARSTTGDVQILARGDRAGS</sequence>
<gene>
    <name evidence="2" type="ORF">SAMN05421869_103245</name>
</gene>
<reference evidence="2 3" key="1">
    <citation type="submission" date="2016-10" db="EMBL/GenBank/DDBJ databases">
        <authorList>
            <person name="de Groot N.N."/>
        </authorList>
    </citation>
    <scope>NUCLEOTIDE SEQUENCE [LARGE SCALE GENOMIC DNA]</scope>
    <source>
        <strain evidence="2 3">CGMCC 4.6533</strain>
    </source>
</reference>
<dbReference type="AlphaFoldDB" id="A0A1G8F8U8"/>
<proteinExistence type="predicted"/>
<dbReference type="STRING" id="633440.SAMN05421869_103245"/>
<feature type="region of interest" description="Disordered" evidence="1">
    <location>
        <begin position="219"/>
        <end position="260"/>
    </location>
</feature>
<dbReference type="EMBL" id="FNDJ01000003">
    <property type="protein sequence ID" value="SDH78583.1"/>
    <property type="molecule type" value="Genomic_DNA"/>
</dbReference>
<evidence type="ECO:0000256" key="1">
    <source>
        <dbReference type="SAM" id="MobiDB-lite"/>
    </source>
</evidence>
<name>A0A1G8F8U8_9ACTN</name>
<dbReference type="Proteomes" id="UP000199202">
    <property type="component" value="Unassembled WGS sequence"/>
</dbReference>